<keyword evidence="1" id="KW-0472">Membrane</keyword>
<keyword evidence="1" id="KW-1133">Transmembrane helix</keyword>
<sequence length="165" mass="18335">MAQRTTLEDIFLAPDDPAWGDERAREEFYRGSTIALCATVYGCYIIAIVAAAMDATLVSFLIFVLPSLTTIMLYRYCSRRGIDVRALTKKFSRRRRIIAYATTYPLVAAWLMVYLWRTLPQDSLPGSLAGAAVGAVIGGLGAVLVAKLLRRRAEARHLPEDDSFE</sequence>
<accession>A0A846XVS0</accession>
<organism evidence="2 3">
    <name type="scientific">Nocardia vermiculata</name>
    <dbReference type="NCBI Taxonomy" id="257274"/>
    <lineage>
        <taxon>Bacteria</taxon>
        <taxon>Bacillati</taxon>
        <taxon>Actinomycetota</taxon>
        <taxon>Actinomycetes</taxon>
        <taxon>Mycobacteriales</taxon>
        <taxon>Nocardiaceae</taxon>
        <taxon>Nocardia</taxon>
    </lineage>
</organism>
<dbReference type="EMBL" id="JAAXOP010000002">
    <property type="protein sequence ID" value="NKY49735.1"/>
    <property type="molecule type" value="Genomic_DNA"/>
</dbReference>
<evidence type="ECO:0000313" key="3">
    <source>
        <dbReference type="Proteomes" id="UP000565711"/>
    </source>
</evidence>
<protein>
    <submittedName>
        <fullName evidence="2">Uncharacterized protein</fullName>
    </submittedName>
</protein>
<feature type="transmembrane region" description="Helical" evidence="1">
    <location>
        <begin position="97"/>
        <end position="116"/>
    </location>
</feature>
<feature type="transmembrane region" description="Helical" evidence="1">
    <location>
        <begin position="57"/>
        <end position="76"/>
    </location>
</feature>
<reference evidence="2 3" key="1">
    <citation type="submission" date="2020-04" db="EMBL/GenBank/DDBJ databases">
        <title>MicrobeNet Type strains.</title>
        <authorList>
            <person name="Nicholson A.C."/>
        </authorList>
    </citation>
    <scope>NUCLEOTIDE SEQUENCE [LARGE SCALE GENOMIC DNA]</scope>
    <source>
        <strain evidence="2 3">JCM 12354</strain>
    </source>
</reference>
<proteinExistence type="predicted"/>
<feature type="transmembrane region" description="Helical" evidence="1">
    <location>
        <begin position="33"/>
        <end position="51"/>
    </location>
</feature>
<gene>
    <name evidence="2" type="ORF">HGA08_05840</name>
</gene>
<evidence type="ECO:0000313" key="2">
    <source>
        <dbReference type="EMBL" id="NKY49735.1"/>
    </source>
</evidence>
<keyword evidence="3" id="KW-1185">Reference proteome</keyword>
<dbReference type="RefSeq" id="WP_067867538.1">
    <property type="nucleotide sequence ID" value="NZ_JAAXOP010000002.1"/>
</dbReference>
<keyword evidence="1" id="KW-0812">Transmembrane</keyword>
<comment type="caution">
    <text evidence="2">The sequence shown here is derived from an EMBL/GenBank/DDBJ whole genome shotgun (WGS) entry which is preliminary data.</text>
</comment>
<evidence type="ECO:0000256" key="1">
    <source>
        <dbReference type="SAM" id="Phobius"/>
    </source>
</evidence>
<name>A0A846XVS0_9NOCA</name>
<dbReference type="Proteomes" id="UP000565711">
    <property type="component" value="Unassembled WGS sequence"/>
</dbReference>
<dbReference type="AlphaFoldDB" id="A0A846XVS0"/>
<feature type="transmembrane region" description="Helical" evidence="1">
    <location>
        <begin position="128"/>
        <end position="149"/>
    </location>
</feature>